<evidence type="ECO:0000313" key="2">
    <source>
        <dbReference type="EMBL" id="PCI99318.1"/>
    </source>
</evidence>
<reference key="1">
    <citation type="submission" date="2017-08" db="EMBL/GenBank/DDBJ databases">
        <title>A dynamic microbial community with high functional redundancy inhabits the cold, oxic subseafloor aquifer.</title>
        <authorList>
            <person name="Tully B.J."/>
            <person name="Wheat C.G."/>
            <person name="Glazer B.T."/>
            <person name="Huber J.A."/>
        </authorList>
    </citation>
    <scope>NUCLEOTIDE SEQUENCE [LARGE SCALE GENOMIC DNA]</scope>
</reference>
<dbReference type="AlphaFoldDB" id="A0A2A4YWS1"/>
<gene>
    <name evidence="2" type="ORF">COB13_11855</name>
</gene>
<keyword evidence="1" id="KW-1133">Transmembrane helix</keyword>
<comment type="caution">
    <text evidence="2">The sequence shown here is derived from an EMBL/GenBank/DDBJ whole genome shotgun (WGS) entry which is preliminary data.</text>
</comment>
<reference evidence="2" key="2">
    <citation type="journal article" date="2018" name="ISME J.">
        <title>A dynamic microbial community with high functional redundancy inhabits the cold, oxic subseafloor aquifer.</title>
        <authorList>
            <person name="Tully B.J."/>
            <person name="Wheat C.G."/>
            <person name="Glazer B.T."/>
            <person name="Huber J.A."/>
        </authorList>
    </citation>
    <scope>NUCLEOTIDE SEQUENCE</scope>
    <source>
        <strain evidence="2">NORP83</strain>
    </source>
</reference>
<proteinExistence type="predicted"/>
<keyword evidence="1" id="KW-0812">Transmembrane</keyword>
<keyword evidence="1" id="KW-0472">Membrane</keyword>
<organism evidence="2">
    <name type="scientific">OCS116 cluster bacterium</name>
    <dbReference type="NCBI Taxonomy" id="2030921"/>
    <lineage>
        <taxon>Bacteria</taxon>
        <taxon>Pseudomonadati</taxon>
        <taxon>Pseudomonadota</taxon>
        <taxon>Alphaproteobacteria</taxon>
        <taxon>OCS116 cluster</taxon>
    </lineage>
</organism>
<name>A0A2A4YWS1_9PROT</name>
<accession>A0A2A4YWS1</accession>
<protein>
    <submittedName>
        <fullName evidence="2">Uncharacterized protein</fullName>
    </submittedName>
</protein>
<dbReference type="EMBL" id="NVUS01000016">
    <property type="protein sequence ID" value="PCI99318.1"/>
    <property type="molecule type" value="Genomic_DNA"/>
</dbReference>
<evidence type="ECO:0000256" key="1">
    <source>
        <dbReference type="SAM" id="Phobius"/>
    </source>
</evidence>
<feature type="transmembrane region" description="Helical" evidence="1">
    <location>
        <begin position="16"/>
        <end position="35"/>
    </location>
</feature>
<sequence>MQYIQLLFAEFEQSTFVQILFFVQTITGLSLGIALRKVWLFYKKRNQIGYTEDELLNLVETLQDNATKNTTALKQQAGLITDANVKLEQWNHFFPVDHEKAHQLCHDVGRLTEMDNKSFSKFSQYPESRALLRDYARLLMSEIYMHEDYVCMRKGLAGIILEYFTEHIILSLDGDDERIIGLTPTEAIFDEFTDILLKIEEISKTKNEYHVLDMVLTSKKILAQTHNAFTLDANKEKLMEDAFRTMQSLADDLDNENTSIYSIFPCFFSFQTISGLEGGNTLEDLNIDEEQISRWAHTLGIPGLMANIIVDKLGLDIEVSDIEQQHNANYKLTLGKSGFAGTLKGNSLSYQEDEANENAVIFTPADDYLKS</sequence>